<feature type="region of interest" description="Disordered" evidence="1">
    <location>
        <begin position="215"/>
        <end position="239"/>
    </location>
</feature>
<evidence type="ECO:0000256" key="1">
    <source>
        <dbReference type="SAM" id="MobiDB-lite"/>
    </source>
</evidence>
<proteinExistence type="predicted"/>
<name>A0A4P2QFV9_SORCE</name>
<evidence type="ECO:0000313" key="3">
    <source>
        <dbReference type="Proteomes" id="UP000295497"/>
    </source>
</evidence>
<dbReference type="RefSeq" id="WP_129572529.1">
    <property type="nucleotide sequence ID" value="NZ_CP012672.1"/>
</dbReference>
<accession>A0A4P2QFV9</accession>
<dbReference type="AlphaFoldDB" id="A0A4P2QFV9"/>
<dbReference type="Proteomes" id="UP000295497">
    <property type="component" value="Chromosome"/>
</dbReference>
<dbReference type="SUPFAM" id="SSF52540">
    <property type="entry name" value="P-loop containing nucleoside triphosphate hydrolases"/>
    <property type="match status" value="1"/>
</dbReference>
<reference evidence="2 3" key="1">
    <citation type="submission" date="2015-09" db="EMBL/GenBank/DDBJ databases">
        <title>Sorangium comparison.</title>
        <authorList>
            <person name="Zaburannyi N."/>
            <person name="Bunk B."/>
            <person name="Overmann J."/>
            <person name="Mueller R."/>
        </authorList>
    </citation>
    <scope>NUCLEOTIDE SEQUENCE [LARGE SCALE GENOMIC DNA]</scope>
    <source>
        <strain evidence="2 3">So ce836</strain>
    </source>
</reference>
<gene>
    <name evidence="2" type="ORF">SOCE836_001910</name>
</gene>
<dbReference type="InterPro" id="IPR027417">
    <property type="entry name" value="P-loop_NTPase"/>
</dbReference>
<dbReference type="EMBL" id="CP012672">
    <property type="protein sequence ID" value="AUX28123.1"/>
    <property type="molecule type" value="Genomic_DNA"/>
</dbReference>
<organism evidence="2 3">
    <name type="scientific">Sorangium cellulosum</name>
    <name type="common">Polyangium cellulosum</name>
    <dbReference type="NCBI Taxonomy" id="56"/>
    <lineage>
        <taxon>Bacteria</taxon>
        <taxon>Pseudomonadati</taxon>
        <taxon>Myxococcota</taxon>
        <taxon>Polyangia</taxon>
        <taxon>Polyangiales</taxon>
        <taxon>Polyangiaceae</taxon>
        <taxon>Sorangium</taxon>
    </lineage>
</organism>
<protein>
    <submittedName>
        <fullName evidence="2">Uncharacterized protein</fullName>
    </submittedName>
</protein>
<sequence>MPLVAVAPTRHAYGVECDADDWRAPRGSAANCREHRNGSVGVEAAYRVMDLGNALVETYNTDAHLVPYVLRDEHGAPLVRQPRVNKAGLDFVRRLGFTLALEALLADVDNPGHCEWTPELLALAAEQDERLETAGVYYTAHGRRIVQPLARPVPIDQAEGVLAAWLGQLERLGLHPDPACRDWTRHFRLPHVRRGKRDYRSPIVHLERMRPVAPPAPDWTRARGRRRSTGALGPSGDVDGSPLARAFEATGWLGPSLGAGKRAVLCPWRTEHTVGRDFDSSTVLFGPGPGRPLGWWHCSHGHCAGRTQADVLRALPPAARALLRASSSPVGLRREIVPADEARRRLEGAFQKAPDGLSVVVAGCGTGKTEAAIVVACERARKAYASQAVQGKRAPAHSKTAISVPTQRLAIEVAGRLQARGVAVRRLFGPLSVRREDGSPECRFHDQGVALARGGQSIPWELCEGRGREPCEFASACRARGGVEGPDDARVIVGPHALLGQLSAAAGATGELVIDEPPAVLVHEVLTVEEFFAAERGLGAFEARYAAAMRVSLRAVAAWIDAGPLDQPGPLARAVERVDQDLLTDAYEATGATDALEAARAAFDEGHRGTAPPVRRAHVFAARRSLALAQQIGAASRVLRLVWLGLTSEPKQVIARLEQRRDRRVLVLTLPDVQLLEALRRSGAVVIADANARLHLPIYEHVVGYRPPVTEAHAQDGAPVRREMLRTRATRNAWAPRGRIEGGASLVRAVRAVVRWVLRDESTRRVALVTLRLVELVLRAALGQDVSQRWVEAGQSRPELDALRDALGAELARLPESPDLGHYGAIEGLDHWRDHDALVTLGDPWPQLTDARWEAEFLGLPDWDARYEALCAAELEQAHGRLRTVHRTRPARALHVGSVVPSGWQDFTIVEDAGGRPTNERGVSVEELRRLVQEAGGRNSAAKALDIGRATLTDYLTGKRGAPGALVAELRKLAADIGRPLPSVVGKPPGS</sequence>
<evidence type="ECO:0000313" key="2">
    <source>
        <dbReference type="EMBL" id="AUX28123.1"/>
    </source>
</evidence>